<reference evidence="4 5" key="1">
    <citation type="submission" date="2019-03" db="EMBL/GenBank/DDBJ databases">
        <title>Draft genome sequences of novel Actinobacteria.</title>
        <authorList>
            <person name="Sahin N."/>
            <person name="Ay H."/>
            <person name="Saygin H."/>
        </authorList>
    </citation>
    <scope>NUCLEOTIDE SEQUENCE [LARGE SCALE GENOMIC DNA]</scope>
    <source>
        <strain evidence="4 5">5K138</strain>
    </source>
</reference>
<feature type="region of interest" description="Disordered" evidence="1">
    <location>
        <begin position="628"/>
        <end position="651"/>
    </location>
</feature>
<comment type="caution">
    <text evidence="4">The sequence shown here is derived from an EMBL/GenBank/DDBJ whole genome shotgun (WGS) entry which is preliminary data.</text>
</comment>
<gene>
    <name evidence="4" type="ORF">E1269_17090</name>
</gene>
<dbReference type="AlphaFoldDB" id="A0A4R5DAX8"/>
<evidence type="ECO:0000313" key="4">
    <source>
        <dbReference type="EMBL" id="TDE08634.1"/>
    </source>
</evidence>
<dbReference type="SUPFAM" id="SSF53850">
    <property type="entry name" value="Periplasmic binding protein-like II"/>
    <property type="match status" value="1"/>
</dbReference>
<feature type="domain" description="Solute-binding protein family 5" evidence="3">
    <location>
        <begin position="124"/>
        <end position="527"/>
    </location>
</feature>
<keyword evidence="2" id="KW-0732">Signal</keyword>
<dbReference type="OrthoDB" id="9764591at2"/>
<dbReference type="Gene3D" id="3.10.105.10">
    <property type="entry name" value="Dipeptide-binding Protein, Domain 3"/>
    <property type="match status" value="1"/>
</dbReference>
<dbReference type="CDD" id="cd08500">
    <property type="entry name" value="PBP2_NikA_DppA_OppA_like_4"/>
    <property type="match status" value="1"/>
</dbReference>
<dbReference type="EMBL" id="SMKZ01000023">
    <property type="protein sequence ID" value="TDE08634.1"/>
    <property type="molecule type" value="Genomic_DNA"/>
</dbReference>
<dbReference type="RefSeq" id="WP_131896655.1">
    <property type="nucleotide sequence ID" value="NZ_SMKZ01000023.1"/>
</dbReference>
<feature type="signal peptide" evidence="2">
    <location>
        <begin position="1"/>
        <end position="28"/>
    </location>
</feature>
<dbReference type="GO" id="GO:1904680">
    <property type="term" value="F:peptide transmembrane transporter activity"/>
    <property type="evidence" value="ECO:0007669"/>
    <property type="project" value="TreeGrafter"/>
</dbReference>
<name>A0A4R5DAX8_9ACTN</name>
<dbReference type="PANTHER" id="PTHR30290:SF62">
    <property type="entry name" value="OLIGOPEPTIDE ABC TRANSPORTER, PERIPLASMIC OLIGOPEPTIDE-BINDING PROTEIN"/>
    <property type="match status" value="1"/>
</dbReference>
<dbReference type="Proteomes" id="UP000294739">
    <property type="component" value="Unassembled WGS sequence"/>
</dbReference>
<dbReference type="InParanoid" id="A0A4R5DAX8"/>
<accession>A0A4R5DAX8</accession>
<dbReference type="PANTHER" id="PTHR30290">
    <property type="entry name" value="PERIPLASMIC BINDING COMPONENT OF ABC TRANSPORTER"/>
    <property type="match status" value="1"/>
</dbReference>
<feature type="region of interest" description="Disordered" evidence="1">
    <location>
        <begin position="28"/>
        <end position="47"/>
    </location>
</feature>
<dbReference type="InterPro" id="IPR000914">
    <property type="entry name" value="SBP_5_dom"/>
</dbReference>
<evidence type="ECO:0000256" key="2">
    <source>
        <dbReference type="SAM" id="SignalP"/>
    </source>
</evidence>
<proteinExistence type="predicted"/>
<evidence type="ECO:0000256" key="1">
    <source>
        <dbReference type="SAM" id="MobiDB-lite"/>
    </source>
</evidence>
<sequence>MPHRRRTWALAALSAVVLTGCSFFSTDADTGEDDDTPASDTAAGGPEAPTLAAQVEAGTLPPVEERLPDEPLVVEPVEEIGTYGGEWRTYMMGPDDDNAMNPIGYEGLVRWAREYTGASGTDEILPNLADYEVNEDGSSYTFHLRPGTRWSDGEPFTADDIMFWYESVLMNETLTPSVPGWLTAGGEPVTVTKVDDHTVRFDFAAPKAFFLHDMATLDRGVQVAEHPRHYLEQFHPDHNPDVEALVAESGLGDWVALFENRVDWRRNVDIPRLAPWVVTDPPNDGTTATAERNPYYWKVDPDGKQLPYLDQVSYSIVEDAEVALLRAIDGEVDLEHRGLNQGDNYPLVSENQEAGDYRLMTYDYDSMNIATVQLNLTHPDPVKREIYNNKDFRIGLSYAINRQEIIDLVYNGQGEPWQTSPLESTPFYHEQLATQYVEYDVDLANQHLDQAGYTERNADGIRLGPDGQPIVVTIDARIDVFNWTDVGELLVDYWAAVGIELRINPVSDEVRTERRDSNQFDAHFGSGLGGRAALIVPWNYVPVAAPAAYGEMWARWYEGYPDGEEPPAPVQEQYDLWRQLEATFDADQQEELFKQILDIAAEEFYQIGIATPRQEFAVVKNSMHNLPEQMPSGSPYPNPAPYNPEQFFKSE</sequence>
<protein>
    <submittedName>
        <fullName evidence="4">ABC transporter substrate-binding protein</fullName>
    </submittedName>
</protein>
<keyword evidence="5" id="KW-1185">Reference proteome</keyword>
<evidence type="ECO:0000313" key="5">
    <source>
        <dbReference type="Proteomes" id="UP000294739"/>
    </source>
</evidence>
<feature type="chain" id="PRO_5020341563" evidence="2">
    <location>
        <begin position="29"/>
        <end position="651"/>
    </location>
</feature>
<dbReference type="PROSITE" id="PS51257">
    <property type="entry name" value="PROKAR_LIPOPROTEIN"/>
    <property type="match status" value="1"/>
</dbReference>
<dbReference type="InterPro" id="IPR039424">
    <property type="entry name" value="SBP_5"/>
</dbReference>
<dbReference type="GO" id="GO:0015833">
    <property type="term" value="P:peptide transport"/>
    <property type="evidence" value="ECO:0007669"/>
    <property type="project" value="TreeGrafter"/>
</dbReference>
<evidence type="ECO:0000259" key="3">
    <source>
        <dbReference type="Pfam" id="PF00496"/>
    </source>
</evidence>
<dbReference type="Pfam" id="PF00496">
    <property type="entry name" value="SBP_bac_5"/>
    <property type="match status" value="1"/>
</dbReference>
<organism evidence="4 5">
    <name type="scientific">Jiangella asiatica</name>
    <dbReference type="NCBI Taxonomy" id="2530372"/>
    <lineage>
        <taxon>Bacteria</taxon>
        <taxon>Bacillati</taxon>
        <taxon>Actinomycetota</taxon>
        <taxon>Actinomycetes</taxon>
        <taxon>Jiangellales</taxon>
        <taxon>Jiangellaceae</taxon>
        <taxon>Jiangella</taxon>
    </lineage>
</organism>
<dbReference type="Gene3D" id="3.40.190.10">
    <property type="entry name" value="Periplasmic binding protein-like II"/>
    <property type="match status" value="1"/>
</dbReference>